<dbReference type="EMBL" id="WUYC01000004">
    <property type="protein sequence ID" value="MBM4716195.1"/>
    <property type="molecule type" value="Genomic_DNA"/>
</dbReference>
<evidence type="ECO:0000313" key="1">
    <source>
        <dbReference type="EMBL" id="MBM4716195.1"/>
    </source>
</evidence>
<gene>
    <name evidence="1" type="ORF">GS551_18725</name>
</gene>
<reference evidence="1" key="1">
    <citation type="submission" date="2019-11" db="EMBL/GenBank/DDBJ databases">
        <title>Spread of Macrolides and rifampicin resistant Rhodococcus equi in clinical isolates in the USA.</title>
        <authorList>
            <person name="Alvarez-Narvaez S."/>
            <person name="Huber L."/>
            <person name="Cohen N.D."/>
            <person name="Slovis N."/>
            <person name="Greiter M."/>
            <person name="Giguere S."/>
            <person name="Hart K."/>
        </authorList>
    </citation>
    <scope>NUCLEOTIDE SEQUENCE</scope>
    <source>
        <strain evidence="1">Lh_5</strain>
    </source>
</reference>
<accession>A0AAE2W9D6</accession>
<dbReference type="Proteomes" id="UP000706122">
    <property type="component" value="Unassembled WGS sequence"/>
</dbReference>
<keyword evidence="1" id="KW-0238">DNA-binding</keyword>
<name>A0AAE2W9D6_RHOHA</name>
<sequence length="88" mass="9876">MTDTATEAALRVIPVAEGAKRLGQTEAWYLRQLRERKLPGHKIGRKWALTEDDIRQALELTAIAATPRTVDPAGLTRTSRRRIGRRTA</sequence>
<evidence type="ECO:0000313" key="2">
    <source>
        <dbReference type="Proteomes" id="UP000706122"/>
    </source>
</evidence>
<proteinExistence type="predicted"/>
<organism evidence="1 2">
    <name type="scientific">Rhodococcus hoagii</name>
    <name type="common">Corynebacterium equii</name>
    <dbReference type="NCBI Taxonomy" id="43767"/>
    <lineage>
        <taxon>Bacteria</taxon>
        <taxon>Bacillati</taxon>
        <taxon>Actinomycetota</taxon>
        <taxon>Actinomycetes</taxon>
        <taxon>Mycobacteriales</taxon>
        <taxon>Nocardiaceae</taxon>
        <taxon>Prescottella</taxon>
    </lineage>
</organism>
<dbReference type="GO" id="GO:0003677">
    <property type="term" value="F:DNA binding"/>
    <property type="evidence" value="ECO:0007669"/>
    <property type="project" value="UniProtKB-KW"/>
</dbReference>
<dbReference type="AlphaFoldDB" id="A0AAE2W9D6"/>
<protein>
    <submittedName>
        <fullName evidence="1">DNA-binding protein</fullName>
    </submittedName>
</protein>
<comment type="caution">
    <text evidence="1">The sequence shown here is derived from an EMBL/GenBank/DDBJ whole genome shotgun (WGS) entry which is preliminary data.</text>
</comment>